<dbReference type="GO" id="GO:0008832">
    <property type="term" value="F:dGTPase activity"/>
    <property type="evidence" value="ECO:0007669"/>
    <property type="project" value="TreeGrafter"/>
</dbReference>
<name>A0A6J6ZP06_9ZZZZ</name>
<dbReference type="InterPro" id="IPR006674">
    <property type="entry name" value="HD_domain"/>
</dbReference>
<dbReference type="GO" id="GO:0006203">
    <property type="term" value="P:dGTP catabolic process"/>
    <property type="evidence" value="ECO:0007669"/>
    <property type="project" value="TreeGrafter"/>
</dbReference>
<dbReference type="PANTHER" id="PTHR11373:SF4">
    <property type="entry name" value="DEOXYNUCLEOSIDE TRIPHOSPHATE TRIPHOSPHOHYDROLASE SAMHD1"/>
    <property type="match status" value="1"/>
</dbReference>
<sequence length="472" mass="52485">MSGSGAGEAARFKAVNLISDPIHGYIELTKRLTAEGAAALGYLAEEAAEEDLLDTPWLQRLRRISQLQSARWVFPTAEHSRFAHGLGVMHEAGLWARHLYSSLAEQLRAIGDPVPSEGLVVETLRVAGLLHDVGHGPFAHFFDHEVLEKFPAPDDARRAPGKRLAHEDLSALIIEHEVGEIIGRLRRAPGEHAERDRFNEGESIDPTWVSFLISKPPLEDATAPTWLRILQPLLSGVFTVDNLDYVRRDAYMTGVQIGAVDVERLRRYSFIGPRGLTLYEPAVGALESFLNARHFMYQQVYLHRTVRGIDLDMQEAFAPGIRAIFGEKSPAVDLAAYLELDEYTLLHQAARWARGKDLSASPKSGDGTVTSAVADAWRAVLFRNPRWQLEEELRAEFGDEGIPANLLDQLGTPILGEVAIDLATCDPRHVEGNAADRLLAVEGRDGREARPISELLTKLPLFSVIARRYRRR</sequence>
<dbReference type="PANTHER" id="PTHR11373">
    <property type="entry name" value="DEOXYNUCLEOSIDE TRIPHOSPHATE TRIPHOSPHOHYDROLASE"/>
    <property type="match status" value="1"/>
</dbReference>
<organism evidence="2">
    <name type="scientific">freshwater metagenome</name>
    <dbReference type="NCBI Taxonomy" id="449393"/>
    <lineage>
        <taxon>unclassified sequences</taxon>
        <taxon>metagenomes</taxon>
        <taxon>ecological metagenomes</taxon>
    </lineage>
</organism>
<proteinExistence type="predicted"/>
<gene>
    <name evidence="2" type="ORF">UFOPK3004_01960</name>
</gene>
<evidence type="ECO:0000313" key="2">
    <source>
        <dbReference type="EMBL" id="CAB4823320.1"/>
    </source>
</evidence>
<reference evidence="2" key="1">
    <citation type="submission" date="2020-05" db="EMBL/GenBank/DDBJ databases">
        <authorList>
            <person name="Chiriac C."/>
            <person name="Salcher M."/>
            <person name="Ghai R."/>
            <person name="Kavagutti S V."/>
        </authorList>
    </citation>
    <scope>NUCLEOTIDE SEQUENCE</scope>
</reference>
<accession>A0A6J6ZP06</accession>
<dbReference type="InterPro" id="IPR003607">
    <property type="entry name" value="HD/PDEase_dom"/>
</dbReference>
<protein>
    <submittedName>
        <fullName evidence="2">Unannotated protein</fullName>
    </submittedName>
</protein>
<dbReference type="InterPro" id="IPR050135">
    <property type="entry name" value="dGTPase-like"/>
</dbReference>
<dbReference type="CDD" id="cd00077">
    <property type="entry name" value="HDc"/>
    <property type="match status" value="1"/>
</dbReference>
<dbReference type="AlphaFoldDB" id="A0A6J6ZP06"/>
<dbReference type="SUPFAM" id="SSF109604">
    <property type="entry name" value="HD-domain/PDEase-like"/>
    <property type="match status" value="1"/>
</dbReference>
<feature type="domain" description="HD/PDEase" evidence="1">
    <location>
        <begin position="77"/>
        <end position="255"/>
    </location>
</feature>
<dbReference type="SMART" id="SM00471">
    <property type="entry name" value="HDc"/>
    <property type="match status" value="1"/>
</dbReference>
<dbReference type="Gene3D" id="1.10.3210.10">
    <property type="entry name" value="Hypothetical protein af1432"/>
    <property type="match status" value="1"/>
</dbReference>
<dbReference type="Pfam" id="PF01966">
    <property type="entry name" value="HD"/>
    <property type="match status" value="1"/>
</dbReference>
<dbReference type="EMBL" id="CAFAAL010000287">
    <property type="protein sequence ID" value="CAB4823320.1"/>
    <property type="molecule type" value="Genomic_DNA"/>
</dbReference>
<evidence type="ECO:0000259" key="1">
    <source>
        <dbReference type="SMART" id="SM00471"/>
    </source>
</evidence>